<organism evidence="1 2">
    <name type="scientific">Dryococelus australis</name>
    <dbReference type="NCBI Taxonomy" id="614101"/>
    <lineage>
        <taxon>Eukaryota</taxon>
        <taxon>Metazoa</taxon>
        <taxon>Ecdysozoa</taxon>
        <taxon>Arthropoda</taxon>
        <taxon>Hexapoda</taxon>
        <taxon>Insecta</taxon>
        <taxon>Pterygota</taxon>
        <taxon>Neoptera</taxon>
        <taxon>Polyneoptera</taxon>
        <taxon>Phasmatodea</taxon>
        <taxon>Verophasmatodea</taxon>
        <taxon>Anareolatae</taxon>
        <taxon>Phasmatidae</taxon>
        <taxon>Eurycanthinae</taxon>
        <taxon>Dryococelus</taxon>
    </lineage>
</organism>
<name>A0ABQ9GSY5_9NEOP</name>
<gene>
    <name evidence="1" type="ORF">PR048_023000</name>
</gene>
<protein>
    <submittedName>
        <fullName evidence="1">Uncharacterized protein</fullName>
    </submittedName>
</protein>
<accession>A0ABQ9GSY5</accession>
<evidence type="ECO:0000313" key="2">
    <source>
        <dbReference type="Proteomes" id="UP001159363"/>
    </source>
</evidence>
<evidence type="ECO:0000313" key="1">
    <source>
        <dbReference type="EMBL" id="KAJ8875109.1"/>
    </source>
</evidence>
<dbReference type="EMBL" id="JARBHB010000009">
    <property type="protein sequence ID" value="KAJ8875109.1"/>
    <property type="molecule type" value="Genomic_DNA"/>
</dbReference>
<reference evidence="1 2" key="1">
    <citation type="submission" date="2023-02" db="EMBL/GenBank/DDBJ databases">
        <title>LHISI_Scaffold_Assembly.</title>
        <authorList>
            <person name="Stuart O.P."/>
            <person name="Cleave R."/>
            <person name="Magrath M.J.L."/>
            <person name="Mikheyev A.S."/>
        </authorList>
    </citation>
    <scope>NUCLEOTIDE SEQUENCE [LARGE SCALE GENOMIC DNA]</scope>
    <source>
        <strain evidence="1">Daus_M_001</strain>
        <tissue evidence="1">Leg muscle</tissue>
    </source>
</reference>
<sequence>MLTTRVGFIKIWRSPQWKLFRHNRVANYLRTPSSRTCYQRNDIADEIFKELEVLGIPLNDCRGQGYDNW</sequence>
<keyword evidence="2" id="KW-1185">Reference proteome</keyword>
<comment type="caution">
    <text evidence="1">The sequence shown here is derived from an EMBL/GenBank/DDBJ whole genome shotgun (WGS) entry which is preliminary data.</text>
</comment>
<proteinExistence type="predicted"/>
<dbReference type="Proteomes" id="UP001159363">
    <property type="component" value="Chromosome 8"/>
</dbReference>